<evidence type="ECO:0000313" key="3">
    <source>
        <dbReference type="Proteomes" id="UP001169764"/>
    </source>
</evidence>
<comment type="caution">
    <text evidence="2">The sequence shown here is derived from an EMBL/GenBank/DDBJ whole genome shotgun (WGS) entry which is preliminary data.</text>
</comment>
<accession>A0ABT8YCH9</accession>
<reference evidence="2" key="1">
    <citation type="submission" date="2023-07" db="EMBL/GenBank/DDBJ databases">
        <authorList>
            <person name="Kim M."/>
        </authorList>
    </citation>
    <scope>NUCLEOTIDE SEQUENCE</scope>
    <source>
        <strain evidence="2">BIUV-7</strain>
    </source>
</reference>
<organism evidence="2 3">
    <name type="scientific">Sphingomonas natans</name>
    <dbReference type="NCBI Taxonomy" id="3063330"/>
    <lineage>
        <taxon>Bacteria</taxon>
        <taxon>Pseudomonadati</taxon>
        <taxon>Pseudomonadota</taxon>
        <taxon>Alphaproteobacteria</taxon>
        <taxon>Sphingomonadales</taxon>
        <taxon>Sphingomonadaceae</taxon>
        <taxon>Sphingomonas</taxon>
    </lineage>
</organism>
<evidence type="ECO:0000313" key="2">
    <source>
        <dbReference type="EMBL" id="MDO6416049.1"/>
    </source>
</evidence>
<keyword evidence="3" id="KW-1185">Reference proteome</keyword>
<protein>
    <submittedName>
        <fullName evidence="2">MucR family transcriptional regulator</fullName>
    </submittedName>
</protein>
<evidence type="ECO:0000256" key="1">
    <source>
        <dbReference type="ARBA" id="ARBA00007031"/>
    </source>
</evidence>
<sequence length="157" mass="16712">MSQDETGSFETLLELTGVIVAAYVAHNPMQAGDVPALIGEIHRTLAGLRTAPEAPARLGASPGAVSVRRSLADPDRIISMIDGKAYQMLRRHLSNNGHTPVSYRQAFNLPHDYPMTAPGYSQKRRAIALAIGLGQKAEAAPAVPKRRTGTISAFAKG</sequence>
<dbReference type="Pfam" id="PF05443">
    <property type="entry name" value="ROS_MUCR"/>
    <property type="match status" value="1"/>
</dbReference>
<dbReference type="Proteomes" id="UP001169764">
    <property type="component" value="Unassembled WGS sequence"/>
</dbReference>
<gene>
    <name evidence="2" type="ORF">Q4F19_16790</name>
</gene>
<comment type="similarity">
    <text evidence="1">Belongs to the ros/MucR family.</text>
</comment>
<dbReference type="InterPro" id="IPR008807">
    <property type="entry name" value="ROS_MUCR"/>
</dbReference>
<dbReference type="InterPro" id="IPR041920">
    <property type="entry name" value="ROS/MUCR_sf"/>
</dbReference>
<name>A0ABT8YCH9_9SPHN</name>
<proteinExistence type="inferred from homology"/>
<dbReference type="EMBL" id="JAUOTP010000008">
    <property type="protein sequence ID" value="MDO6416049.1"/>
    <property type="molecule type" value="Genomic_DNA"/>
</dbReference>
<dbReference type="RefSeq" id="WP_303544962.1">
    <property type="nucleotide sequence ID" value="NZ_JAUOTP010000008.1"/>
</dbReference>
<dbReference type="Gene3D" id="1.10.10.1550">
    <property type="entry name" value="ROS/MUCR transcriptional regulator protein"/>
    <property type="match status" value="1"/>
</dbReference>